<proteinExistence type="predicted"/>
<evidence type="ECO:0000256" key="2">
    <source>
        <dbReference type="SAM" id="SignalP"/>
    </source>
</evidence>
<feature type="chain" id="PRO_5035304655" description="Legume lectin domain-containing protein" evidence="2">
    <location>
        <begin position="29"/>
        <end position="445"/>
    </location>
</feature>
<feature type="compositionally biased region" description="Low complexity" evidence="1">
    <location>
        <begin position="71"/>
        <end position="82"/>
    </location>
</feature>
<feature type="compositionally biased region" description="Pro residues" evidence="1">
    <location>
        <begin position="356"/>
        <end position="369"/>
    </location>
</feature>
<accession>A0A8J3XVF7</accession>
<comment type="caution">
    <text evidence="3">The sequence shown here is derived from an EMBL/GenBank/DDBJ whole genome shotgun (WGS) entry which is preliminary data.</text>
</comment>
<feature type="region of interest" description="Disordered" evidence="1">
    <location>
        <begin position="57"/>
        <end position="89"/>
    </location>
</feature>
<dbReference type="RefSeq" id="WP_203944494.1">
    <property type="nucleotide sequence ID" value="NZ_BOOR01000016.1"/>
</dbReference>
<keyword evidence="2" id="KW-0732">Signal</keyword>
<protein>
    <recommendedName>
        <fullName evidence="5">Legume lectin domain-containing protein</fullName>
    </recommendedName>
</protein>
<evidence type="ECO:0000313" key="4">
    <source>
        <dbReference type="Proteomes" id="UP000605992"/>
    </source>
</evidence>
<dbReference type="EMBL" id="BOOR01000016">
    <property type="protein sequence ID" value="GII54259.1"/>
    <property type="molecule type" value="Genomic_DNA"/>
</dbReference>
<dbReference type="InterPro" id="IPR013320">
    <property type="entry name" value="ConA-like_dom_sf"/>
</dbReference>
<feature type="region of interest" description="Disordered" evidence="1">
    <location>
        <begin position="354"/>
        <end position="392"/>
    </location>
</feature>
<evidence type="ECO:0000313" key="3">
    <source>
        <dbReference type="EMBL" id="GII54259.1"/>
    </source>
</evidence>
<dbReference type="AlphaFoldDB" id="A0A8J3XVF7"/>
<gene>
    <name evidence="3" type="ORF">Pth03_26480</name>
</gene>
<organism evidence="3 4">
    <name type="scientific">Planotetraspora thailandica</name>
    <dbReference type="NCBI Taxonomy" id="487172"/>
    <lineage>
        <taxon>Bacteria</taxon>
        <taxon>Bacillati</taxon>
        <taxon>Actinomycetota</taxon>
        <taxon>Actinomycetes</taxon>
        <taxon>Streptosporangiales</taxon>
        <taxon>Streptosporangiaceae</taxon>
        <taxon>Planotetraspora</taxon>
    </lineage>
</organism>
<sequence length="445" mass="45489">MILKRFSLAAAAAALSAAAAPAPLGAHADATRQADTVLETFTGATADPRFQAFGSACLTGAPQGTPPGPGLHPLGGCSSTPAGPVPPGSGAPFGYLQLTDASENQAGAVLLNSPTPSSRGVDVTFEQWQYGNTSGDAADGLSFFLVDGAATLTQPGAFGGSLGYAQKLPDDDPQNTFLPGVNGGYLGIGFDVFGGFYGDAEQRGDGCALRSPAGTTPDRPPGPNMVTVRGPGNGTAGYCFLTATTSNFSATGARPSTLPGRLHGPLTDISSDPETAQADLEPSKRTVRIRITPAPNPIVTVDVDFNDGAGFQQVLSFPAPQPVPASYLFGFAASTGGATDVHLIRNVRIAELASSPPAPSPSAPGPSVPMEPAQLSSASTASPAAHETGGAVRHKKENFVGFVATMDRSKLHKKLREIHALLEQAKHRHLGRNVNAKRPRSAGPR</sequence>
<dbReference type="SUPFAM" id="SSF49899">
    <property type="entry name" value="Concanavalin A-like lectins/glucanases"/>
    <property type="match status" value="1"/>
</dbReference>
<keyword evidence="4" id="KW-1185">Reference proteome</keyword>
<evidence type="ECO:0008006" key="5">
    <source>
        <dbReference type="Google" id="ProtNLM"/>
    </source>
</evidence>
<feature type="region of interest" description="Disordered" evidence="1">
    <location>
        <begin position="426"/>
        <end position="445"/>
    </location>
</feature>
<evidence type="ECO:0000256" key="1">
    <source>
        <dbReference type="SAM" id="MobiDB-lite"/>
    </source>
</evidence>
<dbReference type="Gene3D" id="2.60.120.200">
    <property type="match status" value="2"/>
</dbReference>
<feature type="signal peptide" evidence="2">
    <location>
        <begin position="1"/>
        <end position="28"/>
    </location>
</feature>
<reference evidence="3" key="1">
    <citation type="submission" date="2021-01" db="EMBL/GenBank/DDBJ databases">
        <title>Whole genome shotgun sequence of Planotetraspora thailandica NBRC 104271.</title>
        <authorList>
            <person name="Komaki H."/>
            <person name="Tamura T."/>
        </authorList>
    </citation>
    <scope>NUCLEOTIDE SEQUENCE</scope>
    <source>
        <strain evidence="3">NBRC 104271</strain>
    </source>
</reference>
<name>A0A8J3XVF7_9ACTN</name>
<dbReference type="Proteomes" id="UP000605992">
    <property type="component" value="Unassembled WGS sequence"/>
</dbReference>